<feature type="domain" description="Nucleoside phosphorylase" evidence="1">
    <location>
        <begin position="125"/>
        <end position="175"/>
    </location>
</feature>
<dbReference type="EMBL" id="DTKL01000078">
    <property type="protein sequence ID" value="HGY95488.1"/>
    <property type="molecule type" value="Genomic_DNA"/>
</dbReference>
<dbReference type="AlphaFoldDB" id="A0A7V5CU16"/>
<dbReference type="PANTHER" id="PTHR46832:SF1">
    <property type="entry name" value="5'-METHYLTHIOADENOSINE_S-ADENOSYLHOMOCYSTEINE NUCLEOSIDASE"/>
    <property type="match status" value="1"/>
</dbReference>
<name>A0A7V5CU16_9BACT</name>
<dbReference type="GO" id="GO:0019284">
    <property type="term" value="P:L-methionine salvage from S-adenosylmethionine"/>
    <property type="evidence" value="ECO:0007669"/>
    <property type="project" value="TreeGrafter"/>
</dbReference>
<dbReference type="Gene3D" id="3.40.50.1580">
    <property type="entry name" value="Nucleoside phosphorylase domain"/>
    <property type="match status" value="2"/>
</dbReference>
<proteinExistence type="predicted"/>
<dbReference type="InterPro" id="IPR035994">
    <property type="entry name" value="Nucleoside_phosphorylase_sf"/>
</dbReference>
<gene>
    <name evidence="2" type="ORF">ENW50_12515</name>
</gene>
<organism evidence="2">
    <name type="scientific">Acidobacterium capsulatum</name>
    <dbReference type="NCBI Taxonomy" id="33075"/>
    <lineage>
        <taxon>Bacteria</taxon>
        <taxon>Pseudomonadati</taxon>
        <taxon>Acidobacteriota</taxon>
        <taxon>Terriglobia</taxon>
        <taxon>Terriglobales</taxon>
        <taxon>Acidobacteriaceae</taxon>
        <taxon>Acidobacterium</taxon>
    </lineage>
</organism>
<sequence>MSVGSIGIIAALPAELKPLVAGWKQVEPGVWTGTIHGRACVAAADGMGHEAALRACRKVFAAADPQSPIDMLFSVGWAGSLSCGAKPPDAWAAAEVIDAQTGERFEAGPHGMDETNGIRLVTLDHVAGVEEKRQLAARWQSVMVDMEAATVARLARERGVRFRCCKGISDGATDRLPDFSRFISKQGQLRMPAFLAHVAVRPGYWRNLARMGAHSSQAAENLAVRVREMVEGEAASGQG</sequence>
<evidence type="ECO:0000259" key="1">
    <source>
        <dbReference type="Pfam" id="PF01048"/>
    </source>
</evidence>
<comment type="caution">
    <text evidence="2">The sequence shown here is derived from an EMBL/GenBank/DDBJ whole genome shotgun (WGS) entry which is preliminary data.</text>
</comment>
<dbReference type="PANTHER" id="PTHR46832">
    <property type="entry name" value="5'-METHYLTHIOADENOSINE/S-ADENOSYLHOMOCYSTEINE NUCLEOSIDASE"/>
    <property type="match status" value="1"/>
</dbReference>
<evidence type="ECO:0000313" key="2">
    <source>
        <dbReference type="EMBL" id="HGY95488.1"/>
    </source>
</evidence>
<dbReference type="GO" id="GO:0008930">
    <property type="term" value="F:methylthioadenosine nucleosidase activity"/>
    <property type="evidence" value="ECO:0007669"/>
    <property type="project" value="TreeGrafter"/>
</dbReference>
<dbReference type="SUPFAM" id="SSF53167">
    <property type="entry name" value="Purine and uridine phosphorylases"/>
    <property type="match status" value="1"/>
</dbReference>
<protein>
    <submittedName>
        <fullName evidence="2">Nucleoside phosphorylase</fullName>
    </submittedName>
</protein>
<accession>A0A7V5CU16</accession>
<reference evidence="2" key="1">
    <citation type="journal article" date="2020" name="mSystems">
        <title>Genome- and Community-Level Interaction Insights into Carbon Utilization and Element Cycling Functions of Hydrothermarchaeota in Hydrothermal Sediment.</title>
        <authorList>
            <person name="Zhou Z."/>
            <person name="Liu Y."/>
            <person name="Xu W."/>
            <person name="Pan J."/>
            <person name="Luo Z.H."/>
            <person name="Li M."/>
        </authorList>
    </citation>
    <scope>NUCLEOTIDE SEQUENCE [LARGE SCALE GENOMIC DNA]</scope>
    <source>
        <strain evidence="2">SpSt-855</strain>
    </source>
</reference>
<dbReference type="Pfam" id="PF01048">
    <property type="entry name" value="PNP_UDP_1"/>
    <property type="match status" value="1"/>
</dbReference>
<dbReference type="GO" id="GO:0009116">
    <property type="term" value="P:nucleoside metabolic process"/>
    <property type="evidence" value="ECO:0007669"/>
    <property type="project" value="InterPro"/>
</dbReference>
<dbReference type="GO" id="GO:0008782">
    <property type="term" value="F:adenosylhomocysteine nucleosidase activity"/>
    <property type="evidence" value="ECO:0007669"/>
    <property type="project" value="TreeGrafter"/>
</dbReference>
<dbReference type="InterPro" id="IPR000845">
    <property type="entry name" value="Nucleoside_phosphorylase_d"/>
</dbReference>
<dbReference type="GO" id="GO:0005829">
    <property type="term" value="C:cytosol"/>
    <property type="evidence" value="ECO:0007669"/>
    <property type="project" value="TreeGrafter"/>
</dbReference>